<organism evidence="1 2">
    <name type="scientific">Thiopseudomonas alkaliphila</name>
    <dbReference type="NCBI Taxonomy" id="1697053"/>
    <lineage>
        <taxon>Bacteria</taxon>
        <taxon>Pseudomonadati</taxon>
        <taxon>Pseudomonadota</taxon>
        <taxon>Gammaproteobacteria</taxon>
        <taxon>Pseudomonadales</taxon>
        <taxon>Pseudomonadaceae</taxon>
        <taxon>Thiopseudomonas</taxon>
    </lineage>
</organism>
<dbReference type="AlphaFoldDB" id="A0A0K1XF96"/>
<evidence type="ECO:0000313" key="2">
    <source>
        <dbReference type="Proteomes" id="UP000063953"/>
    </source>
</evidence>
<gene>
    <name evidence="1" type="ORF">AKN88_07845</name>
</gene>
<dbReference type="STRING" id="1697053.AKN87_10235"/>
<evidence type="ECO:0000313" key="1">
    <source>
        <dbReference type="EMBL" id="AKX59847.1"/>
    </source>
</evidence>
<evidence type="ECO:0008006" key="3">
    <source>
        <dbReference type="Google" id="ProtNLM"/>
    </source>
</evidence>
<dbReference type="RefSeq" id="WP_053101020.1">
    <property type="nucleotide sequence ID" value="NZ_CP012365.1"/>
</dbReference>
<dbReference type="EMBL" id="CP012365">
    <property type="protein sequence ID" value="AKX59847.1"/>
    <property type="molecule type" value="Genomic_DNA"/>
</dbReference>
<sequence>MQNSQLVGALLAQLKGQPLADMAQSLGISSEQTELAVATALPLLLAALGQNASQPQGAAELFSALSKDHSQAASGNGLGDLLGGLAQQLLAGNSGQNQAAGGILGHIFGNKLPQAEAQLGQATGLSTGLVDQLLKLLAPVVMAFLAKQVMSGGMNANDLGKTLGVEKAQIQQQGGLGSVLGGLFDQDGDCQFGLSDLVKLGSGFLSKR</sequence>
<keyword evidence="2" id="KW-1185">Reference proteome</keyword>
<reference evidence="1 2" key="1">
    <citation type="journal article" date="2015" name="Genome Announc.">
        <title>Genome Sequences of Oblitimonas alkaliphila gen. nov. sp. nov. (Proposed), a Novel Bacterium of the Pseudomonadaceae Family.</title>
        <authorList>
            <person name="Lauer A.C."/>
            <person name="Nicholson A.C."/>
            <person name="Humrighouse B.W."/>
            <person name="Emery B."/>
            <person name="Drobish A."/>
            <person name="Juieng P."/>
            <person name="Loparev V."/>
            <person name="McQuiston J.R."/>
        </authorList>
    </citation>
    <scope>NUCLEOTIDE SEQUENCE [LARGE SCALE GENOMIC DNA]</scope>
    <source>
        <strain evidence="1 2">E5571</strain>
    </source>
</reference>
<proteinExistence type="predicted"/>
<dbReference type="Pfam" id="PF06078">
    <property type="entry name" value="DUF937"/>
    <property type="match status" value="1"/>
</dbReference>
<dbReference type="InterPro" id="IPR009282">
    <property type="entry name" value="DUF937"/>
</dbReference>
<protein>
    <recommendedName>
        <fullName evidence="3">DUF937 domain-containing protein</fullName>
    </recommendedName>
</protein>
<dbReference type="Proteomes" id="UP000063953">
    <property type="component" value="Chromosome"/>
</dbReference>
<accession>A0A0K1XF96</accession>
<name>A0A0K1XF96_9GAMM</name>